<dbReference type="AlphaFoldDB" id="A0A2W5B9P1"/>
<dbReference type="NCBIfam" id="TIGR01983">
    <property type="entry name" value="UbiG"/>
    <property type="match status" value="1"/>
</dbReference>
<dbReference type="Gene3D" id="3.40.50.150">
    <property type="entry name" value="Vaccinia Virus protein VP39"/>
    <property type="match status" value="1"/>
</dbReference>
<dbReference type="EMBL" id="QFNK01000352">
    <property type="protein sequence ID" value="PZO79661.1"/>
    <property type="molecule type" value="Genomic_DNA"/>
</dbReference>
<evidence type="ECO:0000256" key="1">
    <source>
        <dbReference type="ARBA" id="ARBA00022603"/>
    </source>
</evidence>
<feature type="domain" description="Methyltransferase type 11" evidence="5">
    <location>
        <begin position="2"/>
        <end position="90"/>
    </location>
</feature>
<keyword evidence="4" id="KW-0949">S-adenosyl-L-methionine</keyword>
<keyword evidence="2 6" id="KW-0808">Transferase</keyword>
<name>A0A2W5B9P1_9BACT</name>
<proteinExistence type="predicted"/>
<dbReference type="GO" id="GO:0061542">
    <property type="term" value="F:3-demethylubiquinol 3-O-methyltransferase activity"/>
    <property type="evidence" value="ECO:0007669"/>
    <property type="project" value="InterPro"/>
</dbReference>
<keyword evidence="1 6" id="KW-0489">Methyltransferase</keyword>
<organism evidence="6 7">
    <name type="scientific">Micavibrio aeruginosavorus</name>
    <dbReference type="NCBI Taxonomy" id="349221"/>
    <lineage>
        <taxon>Bacteria</taxon>
        <taxon>Pseudomonadati</taxon>
        <taxon>Bdellovibrionota</taxon>
        <taxon>Bdellovibrionia</taxon>
        <taxon>Bdellovibrionales</taxon>
        <taxon>Pseudobdellovibrionaceae</taxon>
        <taxon>Micavibrio</taxon>
    </lineage>
</organism>
<protein>
    <submittedName>
        <fullName evidence="6">3-demethylubiquinone-9 3-O-methyltransferase</fullName>
    </submittedName>
</protein>
<dbReference type="GO" id="GO:0032259">
    <property type="term" value="P:methylation"/>
    <property type="evidence" value="ECO:0007669"/>
    <property type="project" value="UniProtKB-KW"/>
</dbReference>
<accession>A0A2W5B9P1</accession>
<dbReference type="InterPro" id="IPR010233">
    <property type="entry name" value="UbiG_MeTrfase"/>
</dbReference>
<gene>
    <name evidence="6" type="primary">ubiG</name>
    <name evidence="6" type="ORF">DI626_11545</name>
</gene>
<evidence type="ECO:0000256" key="3">
    <source>
        <dbReference type="ARBA" id="ARBA00022688"/>
    </source>
</evidence>
<keyword evidence="6" id="KW-0830">Ubiquinone</keyword>
<evidence type="ECO:0000313" key="7">
    <source>
        <dbReference type="Proteomes" id="UP000249557"/>
    </source>
</evidence>
<dbReference type="Proteomes" id="UP000249557">
    <property type="component" value="Unassembled WGS sequence"/>
</dbReference>
<evidence type="ECO:0000256" key="2">
    <source>
        <dbReference type="ARBA" id="ARBA00022679"/>
    </source>
</evidence>
<evidence type="ECO:0000313" key="6">
    <source>
        <dbReference type="EMBL" id="PZO79661.1"/>
    </source>
</evidence>
<dbReference type="InterPro" id="IPR013216">
    <property type="entry name" value="Methyltransf_11"/>
</dbReference>
<dbReference type="PANTHER" id="PTHR43464">
    <property type="entry name" value="METHYLTRANSFERASE"/>
    <property type="match status" value="1"/>
</dbReference>
<dbReference type="SUPFAM" id="SSF53335">
    <property type="entry name" value="S-adenosyl-L-methionine-dependent methyltransferases"/>
    <property type="match status" value="1"/>
</dbReference>
<comment type="caution">
    <text evidence="6">The sequence shown here is derived from an EMBL/GenBank/DDBJ whole genome shotgun (WGS) entry which is preliminary data.</text>
</comment>
<feature type="non-terminal residue" evidence="6">
    <location>
        <position position="1"/>
    </location>
</feature>
<sequence length="175" mass="18709">GGLVCEPMARLGANVTGIDADANAISVAAAHAGQSGLSIDYRAVSSEELLKSKAKFDVVLALEIVEHVSDVGAFVQNCADLCKPGGIVIFSTLNRTAKSFVLGKMAAEYILGWVPKGTHDWKKFLKPSELARAGRSAGIHPYDTEGMIFDAAAGNFKRSRRDIDVNYFMAFSKQA</sequence>
<reference evidence="6 7" key="1">
    <citation type="submission" date="2017-08" db="EMBL/GenBank/DDBJ databases">
        <title>Infants hospitalized years apart are colonized by the same room-sourced microbial strains.</title>
        <authorList>
            <person name="Brooks B."/>
            <person name="Olm M.R."/>
            <person name="Firek B.A."/>
            <person name="Baker R."/>
            <person name="Thomas B.C."/>
            <person name="Morowitz M.J."/>
            <person name="Banfield J.F."/>
        </authorList>
    </citation>
    <scope>NUCLEOTIDE SEQUENCE [LARGE SCALE GENOMIC DNA]</scope>
    <source>
        <strain evidence="6">S2_018_000_R2_104</strain>
    </source>
</reference>
<keyword evidence="3" id="KW-0831">Ubiquinone biosynthesis</keyword>
<dbReference type="InterPro" id="IPR029063">
    <property type="entry name" value="SAM-dependent_MTases_sf"/>
</dbReference>
<dbReference type="Pfam" id="PF08241">
    <property type="entry name" value="Methyltransf_11"/>
    <property type="match status" value="1"/>
</dbReference>
<dbReference type="PANTHER" id="PTHR43464:SF19">
    <property type="entry name" value="UBIQUINONE BIOSYNTHESIS O-METHYLTRANSFERASE, MITOCHONDRIAL"/>
    <property type="match status" value="1"/>
</dbReference>
<evidence type="ECO:0000256" key="4">
    <source>
        <dbReference type="ARBA" id="ARBA00022691"/>
    </source>
</evidence>
<dbReference type="CDD" id="cd02440">
    <property type="entry name" value="AdoMet_MTases"/>
    <property type="match status" value="1"/>
</dbReference>
<evidence type="ECO:0000259" key="5">
    <source>
        <dbReference type="Pfam" id="PF08241"/>
    </source>
</evidence>
<dbReference type="GO" id="GO:0010420">
    <property type="term" value="F:polyprenyldihydroxybenzoate methyltransferase activity"/>
    <property type="evidence" value="ECO:0007669"/>
    <property type="project" value="InterPro"/>
</dbReference>